<keyword evidence="4 10" id="KW-0732">Signal</keyword>
<comment type="catalytic activity">
    <reaction evidence="1 9">
        <text>Endohydrolysis of (1-&gt;4)-beta-D-xylosidic linkages in xylans.</text>
        <dbReference type="EC" id="3.2.1.8"/>
    </reaction>
</comment>
<proteinExistence type="inferred from homology"/>
<dbReference type="InterPro" id="IPR017853">
    <property type="entry name" value="GH"/>
</dbReference>
<dbReference type="GO" id="GO:0031176">
    <property type="term" value="F:endo-1,4-beta-xylanase activity"/>
    <property type="evidence" value="ECO:0007669"/>
    <property type="project" value="UniProtKB-EC"/>
</dbReference>
<dbReference type="AlphaFoldDB" id="A0A495D3K2"/>
<dbReference type="GO" id="GO:0045493">
    <property type="term" value="P:xylan catabolic process"/>
    <property type="evidence" value="ECO:0007669"/>
    <property type="project" value="UniProtKB-KW"/>
</dbReference>
<dbReference type="EC" id="3.2.1.8" evidence="9"/>
<dbReference type="InterPro" id="IPR044846">
    <property type="entry name" value="GH10"/>
</dbReference>
<dbReference type="EMBL" id="RBIM01000004">
    <property type="protein sequence ID" value="RKQ96495.1"/>
    <property type="molecule type" value="Genomic_DNA"/>
</dbReference>
<dbReference type="InterPro" id="IPR001000">
    <property type="entry name" value="GH10_dom"/>
</dbReference>
<evidence type="ECO:0000259" key="11">
    <source>
        <dbReference type="PROSITE" id="PS51760"/>
    </source>
</evidence>
<organism evidence="12 13">
    <name type="scientific">Maricaulis maris</name>
    <dbReference type="NCBI Taxonomy" id="74318"/>
    <lineage>
        <taxon>Bacteria</taxon>
        <taxon>Pseudomonadati</taxon>
        <taxon>Pseudomonadota</taxon>
        <taxon>Alphaproteobacteria</taxon>
        <taxon>Maricaulales</taxon>
        <taxon>Maricaulaceae</taxon>
        <taxon>Maricaulis</taxon>
    </lineage>
</organism>
<dbReference type="InterPro" id="IPR006311">
    <property type="entry name" value="TAT_signal"/>
</dbReference>
<dbReference type="PANTHER" id="PTHR31490">
    <property type="entry name" value="GLYCOSYL HYDROLASE"/>
    <property type="match status" value="1"/>
</dbReference>
<protein>
    <recommendedName>
        <fullName evidence="9">Beta-xylanase</fullName>
        <ecNumber evidence="9">3.2.1.8</ecNumber>
    </recommendedName>
</protein>
<feature type="domain" description="GH10" evidence="11">
    <location>
        <begin position="51"/>
        <end position="373"/>
    </location>
</feature>
<evidence type="ECO:0000256" key="9">
    <source>
        <dbReference type="RuleBase" id="RU361174"/>
    </source>
</evidence>
<evidence type="ECO:0000313" key="12">
    <source>
        <dbReference type="EMBL" id="RKQ96495.1"/>
    </source>
</evidence>
<keyword evidence="6 9" id="KW-0119">Carbohydrate metabolism</keyword>
<dbReference type="SUPFAM" id="SSF51445">
    <property type="entry name" value="(Trans)glycosidases"/>
    <property type="match status" value="1"/>
</dbReference>
<evidence type="ECO:0000313" key="13">
    <source>
        <dbReference type="Proteomes" id="UP000273675"/>
    </source>
</evidence>
<name>A0A495D3K2_9PROT</name>
<feature type="signal peptide" evidence="10">
    <location>
        <begin position="1"/>
        <end position="28"/>
    </location>
</feature>
<dbReference type="Pfam" id="PF00331">
    <property type="entry name" value="Glyco_hydro_10"/>
    <property type="match status" value="1"/>
</dbReference>
<gene>
    <name evidence="12" type="ORF">C7435_1825</name>
</gene>
<keyword evidence="3 12" id="KW-0858">Xylan degradation</keyword>
<dbReference type="OrthoDB" id="9815836at2"/>
<dbReference type="PROSITE" id="PS51318">
    <property type="entry name" value="TAT"/>
    <property type="match status" value="1"/>
</dbReference>
<dbReference type="RefSeq" id="WP_121211029.1">
    <property type="nucleotide sequence ID" value="NZ_RBIM01000004.1"/>
</dbReference>
<dbReference type="PRINTS" id="PR00134">
    <property type="entry name" value="GLHYDRLASE10"/>
</dbReference>
<evidence type="ECO:0000256" key="1">
    <source>
        <dbReference type="ARBA" id="ARBA00000681"/>
    </source>
</evidence>
<keyword evidence="8 9" id="KW-0624">Polysaccharide degradation</keyword>
<evidence type="ECO:0000256" key="5">
    <source>
        <dbReference type="ARBA" id="ARBA00022801"/>
    </source>
</evidence>
<comment type="similarity">
    <text evidence="2 9">Belongs to the glycosyl hydrolase 10 (cellulase F) family.</text>
</comment>
<dbReference type="PROSITE" id="PS51257">
    <property type="entry name" value="PROKAR_LIPOPROTEIN"/>
    <property type="match status" value="1"/>
</dbReference>
<keyword evidence="5 9" id="KW-0378">Hydrolase</keyword>
<sequence>MTKIFNRREALLLTAGGLAACAAPGLLAEETPSLHALAEAKGMRFGTAVGMGQPGTLTGAFNDPGYRALIERECGILVHENALKWYVMRPDAGTFYYDPADQLVDFATEQGMAMRGHTLLWNREEFSPAWVNNYDFGSRPGTEAERLVVEHVRAVVARYRGRITSWDVVNETIDPATGQLRETSLTRHLGENIIDIAYHATREADPDGQIVYNDYMSWEAGHETHQEGVLRLLDGMVARGVPIDALGVQSHIGSGNYDTSVGFDTARDEHWRGFLDHATGLGLDLAITEFDVHDKNLPYDFADRDQAVADLARRYLDLMFSYPQTRDVLVWGLSDRYTWLQGLWPRADREPKRPTPFDTDFQPKPLRAAIAAAFEAAAPRG</sequence>
<feature type="chain" id="PRO_5019780765" description="Beta-xylanase" evidence="10">
    <location>
        <begin position="29"/>
        <end position="381"/>
    </location>
</feature>
<reference evidence="12 13" key="1">
    <citation type="submission" date="2018-10" db="EMBL/GenBank/DDBJ databases">
        <title>Genomic Encyclopedia of Type Strains, Phase IV (KMG-IV): sequencing the most valuable type-strain genomes for metagenomic binning, comparative biology and taxonomic classification.</title>
        <authorList>
            <person name="Goeker M."/>
        </authorList>
    </citation>
    <scope>NUCLEOTIDE SEQUENCE [LARGE SCALE GENOMIC DNA]</scope>
    <source>
        <strain evidence="12 13">DSM 4734</strain>
    </source>
</reference>
<keyword evidence="7 9" id="KW-0326">Glycosidase</keyword>
<dbReference type="PROSITE" id="PS51760">
    <property type="entry name" value="GH10_2"/>
    <property type="match status" value="1"/>
</dbReference>
<evidence type="ECO:0000256" key="10">
    <source>
        <dbReference type="SAM" id="SignalP"/>
    </source>
</evidence>
<evidence type="ECO:0000256" key="7">
    <source>
        <dbReference type="ARBA" id="ARBA00023295"/>
    </source>
</evidence>
<evidence type="ECO:0000256" key="4">
    <source>
        <dbReference type="ARBA" id="ARBA00022729"/>
    </source>
</evidence>
<accession>A0A495D3K2</accession>
<evidence type="ECO:0000256" key="8">
    <source>
        <dbReference type="ARBA" id="ARBA00023326"/>
    </source>
</evidence>
<dbReference type="SMART" id="SM00633">
    <property type="entry name" value="Glyco_10"/>
    <property type="match status" value="1"/>
</dbReference>
<evidence type="ECO:0000256" key="2">
    <source>
        <dbReference type="ARBA" id="ARBA00007495"/>
    </source>
</evidence>
<evidence type="ECO:0000256" key="3">
    <source>
        <dbReference type="ARBA" id="ARBA00022651"/>
    </source>
</evidence>
<dbReference type="PANTHER" id="PTHR31490:SF88">
    <property type="entry name" value="BETA-XYLANASE"/>
    <property type="match status" value="1"/>
</dbReference>
<dbReference type="Proteomes" id="UP000273675">
    <property type="component" value="Unassembled WGS sequence"/>
</dbReference>
<evidence type="ECO:0000256" key="6">
    <source>
        <dbReference type="ARBA" id="ARBA00023277"/>
    </source>
</evidence>
<dbReference type="Gene3D" id="3.20.20.80">
    <property type="entry name" value="Glycosidases"/>
    <property type="match status" value="1"/>
</dbReference>
<comment type="caution">
    <text evidence="12">The sequence shown here is derived from an EMBL/GenBank/DDBJ whole genome shotgun (WGS) entry which is preliminary data.</text>
</comment>